<name>A0AAV8PRE0_ENSVE</name>
<organism evidence="2 3">
    <name type="scientific">Ensete ventricosum</name>
    <name type="common">Abyssinian banana</name>
    <name type="synonym">Musa ensete</name>
    <dbReference type="NCBI Taxonomy" id="4639"/>
    <lineage>
        <taxon>Eukaryota</taxon>
        <taxon>Viridiplantae</taxon>
        <taxon>Streptophyta</taxon>
        <taxon>Embryophyta</taxon>
        <taxon>Tracheophyta</taxon>
        <taxon>Spermatophyta</taxon>
        <taxon>Magnoliopsida</taxon>
        <taxon>Liliopsida</taxon>
        <taxon>Zingiberales</taxon>
        <taxon>Musaceae</taxon>
        <taxon>Ensete</taxon>
    </lineage>
</organism>
<comment type="caution">
    <text evidence="2">The sequence shown here is derived from an EMBL/GenBank/DDBJ whole genome shotgun (WGS) entry which is preliminary data.</text>
</comment>
<feature type="region of interest" description="Disordered" evidence="1">
    <location>
        <begin position="1"/>
        <end position="24"/>
    </location>
</feature>
<proteinExistence type="predicted"/>
<accession>A0AAV8PRE0</accession>
<gene>
    <name evidence="2" type="ORF">OPV22_033236</name>
</gene>
<dbReference type="Proteomes" id="UP001222027">
    <property type="component" value="Unassembled WGS sequence"/>
</dbReference>
<keyword evidence="3" id="KW-1185">Reference proteome</keyword>
<evidence type="ECO:0000256" key="1">
    <source>
        <dbReference type="SAM" id="MobiDB-lite"/>
    </source>
</evidence>
<feature type="compositionally biased region" description="Basic residues" evidence="1">
    <location>
        <begin position="1"/>
        <end position="16"/>
    </location>
</feature>
<protein>
    <submittedName>
        <fullName evidence="2">Uncharacterized protein</fullName>
    </submittedName>
</protein>
<evidence type="ECO:0000313" key="3">
    <source>
        <dbReference type="Proteomes" id="UP001222027"/>
    </source>
</evidence>
<dbReference type="EMBL" id="JAQQAF010000009">
    <property type="protein sequence ID" value="KAJ8460310.1"/>
    <property type="molecule type" value="Genomic_DNA"/>
</dbReference>
<reference evidence="2 3" key="1">
    <citation type="submission" date="2022-12" db="EMBL/GenBank/DDBJ databases">
        <title>Chromosome-scale assembly of the Ensete ventricosum genome.</title>
        <authorList>
            <person name="Dussert Y."/>
            <person name="Stocks J."/>
            <person name="Wendawek A."/>
            <person name="Woldeyes F."/>
            <person name="Nichols R.A."/>
            <person name="Borrell J.S."/>
        </authorList>
    </citation>
    <scope>NUCLEOTIDE SEQUENCE [LARGE SCALE GENOMIC DNA]</scope>
    <source>
        <strain evidence="3">cv. Maze</strain>
        <tissue evidence="2">Seeds</tissue>
    </source>
</reference>
<evidence type="ECO:0000313" key="2">
    <source>
        <dbReference type="EMBL" id="KAJ8460310.1"/>
    </source>
</evidence>
<sequence length="143" mass="15106">MAPKKTKLDRRSKAKAKAQPASADPGVATFVPVNDASAGAETIADGDLATPTLLKRNIDLIRVGLATSTAAIETLEMLADADEDEQVIAMIVVILGDLEMLFFGYSNKMKLLAWDIKSRLGQEGGHVSTCDPLDVSSLGFSTA</sequence>
<dbReference type="AlphaFoldDB" id="A0AAV8PRE0"/>